<dbReference type="SUPFAM" id="SSF141130">
    <property type="entry name" value="Acetamidase/Formamidase-like"/>
    <property type="match status" value="1"/>
</dbReference>
<dbReference type="Gene3D" id="3.10.28.20">
    <property type="entry name" value="Acetamidase/Formamidase-like domains"/>
    <property type="match status" value="1"/>
</dbReference>
<dbReference type="PANTHER" id="PTHR31891">
    <property type="entry name" value="FORMAMIDASE C869.04-RELATED"/>
    <property type="match status" value="1"/>
</dbReference>
<sequence length="289" mass="31059">MKEHVITTEHRTATFNREHEPAMQIEPGDVVTFETGDVAYERLHSGESVEDIGLETFNLVTGPVAVNGAEPGDALVIDVLDVEIRRAWSVWMPEFGGLGKRTGETRTRQINIEGDELRISDELTVPLEPMIGCIGVAPAEGEGSTFQPAYRFGGNMDLRELSPGATIRLPVEVDGGRLSVGDLHAAMGRGEPTWVAIEAAGRARLRVGLEKDAAPPTPRVRIGTTTLCMGIADTLEEAHQSALDQAFDLLITQHGLDPFDANAYASARVGMRLGGPCCPIVMAEVPDPV</sequence>
<evidence type="ECO:0000313" key="2">
    <source>
        <dbReference type="Proteomes" id="UP000220102"/>
    </source>
</evidence>
<accession>A0A2A8CVH0</accession>
<dbReference type="GO" id="GO:0016811">
    <property type="term" value="F:hydrolase activity, acting on carbon-nitrogen (but not peptide) bonds, in linear amides"/>
    <property type="evidence" value="ECO:0007669"/>
    <property type="project" value="InterPro"/>
</dbReference>
<dbReference type="AlphaFoldDB" id="A0A2A8CVH0"/>
<protein>
    <submittedName>
        <fullName evidence="1">Acetamidase/formamidase</fullName>
    </submittedName>
</protein>
<name>A0A2A8CVH0_9BACT</name>
<evidence type="ECO:0000313" key="1">
    <source>
        <dbReference type="EMBL" id="PEN12603.1"/>
    </source>
</evidence>
<comment type="caution">
    <text evidence="1">The sequence shown here is derived from an EMBL/GenBank/DDBJ whole genome shotgun (WGS) entry which is preliminary data.</text>
</comment>
<reference evidence="1 2" key="1">
    <citation type="submission" date="2017-10" db="EMBL/GenBank/DDBJ databases">
        <title>Draft genome of Longibacter Salinarum.</title>
        <authorList>
            <person name="Goh K.M."/>
            <person name="Shamsir M.S."/>
            <person name="Lim S.W."/>
        </authorList>
    </citation>
    <scope>NUCLEOTIDE SEQUENCE [LARGE SCALE GENOMIC DNA]</scope>
    <source>
        <strain evidence="1 2">KCTC 52045</strain>
    </source>
</reference>
<dbReference type="Proteomes" id="UP000220102">
    <property type="component" value="Unassembled WGS sequence"/>
</dbReference>
<gene>
    <name evidence="1" type="ORF">CRI94_13895</name>
</gene>
<dbReference type="EMBL" id="PDEQ01000007">
    <property type="protein sequence ID" value="PEN12603.1"/>
    <property type="molecule type" value="Genomic_DNA"/>
</dbReference>
<dbReference type="Pfam" id="PF03069">
    <property type="entry name" value="FmdA_AmdA"/>
    <property type="match status" value="2"/>
</dbReference>
<proteinExistence type="predicted"/>
<organism evidence="1 2">
    <name type="scientific">Longibacter salinarum</name>
    <dbReference type="NCBI Taxonomy" id="1850348"/>
    <lineage>
        <taxon>Bacteria</taxon>
        <taxon>Pseudomonadati</taxon>
        <taxon>Rhodothermota</taxon>
        <taxon>Rhodothermia</taxon>
        <taxon>Rhodothermales</taxon>
        <taxon>Salisaetaceae</taxon>
        <taxon>Longibacter</taxon>
    </lineage>
</organism>
<dbReference type="Gene3D" id="2.40.10.120">
    <property type="match status" value="1"/>
</dbReference>
<dbReference type="InterPro" id="IPR004304">
    <property type="entry name" value="FmdA_AmdA"/>
</dbReference>
<keyword evidence="2" id="KW-1185">Reference proteome</keyword>
<dbReference type="OrthoDB" id="9811740at2"/>
<dbReference type="Gene3D" id="2.60.120.580">
    <property type="entry name" value="Acetamidase/Formamidase-like domains"/>
    <property type="match status" value="1"/>
</dbReference>
<dbReference type="RefSeq" id="WP_098076960.1">
    <property type="nucleotide sequence ID" value="NZ_PDEQ01000007.1"/>
</dbReference>
<dbReference type="PANTHER" id="PTHR31891:SF1">
    <property type="entry name" value="FORMAMIDASE C869.04-RELATED"/>
    <property type="match status" value="1"/>
</dbReference>